<dbReference type="GO" id="GO:0015385">
    <property type="term" value="F:sodium:proton antiporter activity"/>
    <property type="evidence" value="ECO:0007669"/>
    <property type="project" value="TreeGrafter"/>
</dbReference>
<dbReference type="InterPro" id="IPR004670">
    <property type="entry name" value="NhaA"/>
</dbReference>
<evidence type="ECO:0000256" key="6">
    <source>
        <dbReference type="SAM" id="Phobius"/>
    </source>
</evidence>
<dbReference type="GO" id="GO:0006885">
    <property type="term" value="P:regulation of pH"/>
    <property type="evidence" value="ECO:0007669"/>
    <property type="project" value="InterPro"/>
</dbReference>
<keyword evidence="3 6" id="KW-0812">Transmembrane</keyword>
<evidence type="ECO:0000256" key="2">
    <source>
        <dbReference type="ARBA" id="ARBA00022475"/>
    </source>
</evidence>
<evidence type="ECO:0000256" key="1">
    <source>
        <dbReference type="ARBA" id="ARBA00004429"/>
    </source>
</evidence>
<keyword evidence="4 6" id="KW-1133">Transmembrane helix</keyword>
<dbReference type="Gene3D" id="1.20.1530.10">
    <property type="entry name" value="Na+/H+ antiporter like domain"/>
    <property type="match status" value="1"/>
</dbReference>
<evidence type="ECO:0000313" key="8">
    <source>
        <dbReference type="Proteomes" id="UP000245754"/>
    </source>
</evidence>
<evidence type="ECO:0000256" key="5">
    <source>
        <dbReference type="ARBA" id="ARBA00023136"/>
    </source>
</evidence>
<feature type="transmembrane region" description="Helical" evidence="6">
    <location>
        <begin position="62"/>
        <end position="87"/>
    </location>
</feature>
<dbReference type="Pfam" id="PF06965">
    <property type="entry name" value="Na_H_antiport_1"/>
    <property type="match status" value="1"/>
</dbReference>
<feature type="transmembrane region" description="Helical" evidence="6">
    <location>
        <begin position="29"/>
        <end position="50"/>
    </location>
</feature>
<dbReference type="Proteomes" id="UP000245754">
    <property type="component" value="Unassembled WGS sequence"/>
</dbReference>
<organism evidence="7 8">
    <name type="scientific">Cupriavidus plantarum</name>
    <dbReference type="NCBI Taxonomy" id="942865"/>
    <lineage>
        <taxon>Bacteria</taxon>
        <taxon>Pseudomonadati</taxon>
        <taxon>Pseudomonadota</taxon>
        <taxon>Betaproteobacteria</taxon>
        <taxon>Burkholderiales</taxon>
        <taxon>Burkholderiaceae</taxon>
        <taxon>Cupriavidus</taxon>
    </lineage>
</organism>
<proteinExistence type="predicted"/>
<dbReference type="AlphaFoldDB" id="A0A316F9R2"/>
<evidence type="ECO:0000313" key="7">
    <source>
        <dbReference type="EMBL" id="PWK33974.1"/>
    </source>
</evidence>
<keyword evidence="5 6" id="KW-0472">Membrane</keyword>
<accession>A0A316F9R2</accession>
<sequence>MPLFALANAGVSLSGVSIAATEPLWITAGIAVALCVGKPLGVFTISWLAVRLGLCRLPEGVTWPWVMLIGLLAGIGFTMSIFIAMLAFSDESHVGAAKIGVLIGSFAAGLLGLAWGFVLAARVRG</sequence>
<dbReference type="PANTHER" id="PTHR30341:SF0">
    <property type="entry name" value="NA(+)_H(+) ANTIPORTER NHAA"/>
    <property type="match status" value="1"/>
</dbReference>
<reference evidence="7 8" key="1">
    <citation type="submission" date="2018-05" db="EMBL/GenBank/DDBJ databases">
        <title>Genomic Encyclopedia of Type Strains, Phase IV (KMG-V): Genome sequencing to study the core and pangenomes of soil and plant-associated prokaryotes.</title>
        <authorList>
            <person name="Whitman W."/>
        </authorList>
    </citation>
    <scope>NUCLEOTIDE SEQUENCE [LARGE SCALE GENOMIC DNA]</scope>
    <source>
        <strain evidence="7 8">SLV-132</strain>
    </source>
</reference>
<dbReference type="InterPro" id="IPR023171">
    <property type="entry name" value="Na/H_antiporter_dom_sf"/>
</dbReference>
<protein>
    <submittedName>
        <fullName evidence="7">Na+/H+ antiporter 1</fullName>
    </submittedName>
</protein>
<evidence type="ECO:0000256" key="4">
    <source>
        <dbReference type="ARBA" id="ARBA00022989"/>
    </source>
</evidence>
<dbReference type="EMBL" id="QGGT01000003">
    <property type="protein sequence ID" value="PWK33974.1"/>
    <property type="molecule type" value="Genomic_DNA"/>
</dbReference>
<keyword evidence="8" id="KW-1185">Reference proteome</keyword>
<gene>
    <name evidence="7" type="ORF">C7419_103293</name>
</gene>
<name>A0A316F9R2_9BURK</name>
<feature type="transmembrane region" description="Helical" evidence="6">
    <location>
        <begin position="99"/>
        <end position="121"/>
    </location>
</feature>
<dbReference type="GO" id="GO:0005886">
    <property type="term" value="C:plasma membrane"/>
    <property type="evidence" value="ECO:0007669"/>
    <property type="project" value="UniProtKB-SubCell"/>
</dbReference>
<comment type="subcellular location">
    <subcellularLocation>
        <location evidence="1">Cell inner membrane</location>
        <topology evidence="1">Multi-pass membrane protein</topology>
    </subcellularLocation>
</comment>
<keyword evidence="2" id="KW-1003">Cell membrane</keyword>
<evidence type="ECO:0000256" key="3">
    <source>
        <dbReference type="ARBA" id="ARBA00022692"/>
    </source>
</evidence>
<comment type="caution">
    <text evidence="7">The sequence shown here is derived from an EMBL/GenBank/DDBJ whole genome shotgun (WGS) entry which is preliminary data.</text>
</comment>
<dbReference type="PANTHER" id="PTHR30341">
    <property type="entry name" value="SODIUM ION/PROTON ANTIPORTER NHAA-RELATED"/>
    <property type="match status" value="1"/>
</dbReference>